<evidence type="ECO:0000313" key="3">
    <source>
        <dbReference type="Proteomes" id="UP001319080"/>
    </source>
</evidence>
<protein>
    <submittedName>
        <fullName evidence="2">DUF4142 domain-containing protein</fullName>
    </submittedName>
</protein>
<dbReference type="PANTHER" id="PTHR38593:SF1">
    <property type="entry name" value="BLR2558 PROTEIN"/>
    <property type="match status" value="1"/>
</dbReference>
<gene>
    <name evidence="2" type="ORF">KK062_06550</name>
</gene>
<dbReference type="Proteomes" id="UP001319080">
    <property type="component" value="Unassembled WGS sequence"/>
</dbReference>
<sequence>MMHQFLALPVIAVVNSRHDFVAAGSRTDNKQKIDMKTIPYFPLFMCALLSFAACNDDDDNDNNLSTYDRDFLTSAAHANLAEIEAGKVASTRADDDAVQDYGEHMDSEHTTAWNDLKDLADDENHSLPDEPDDAHKQKLDYLRDLSGYSFDTAYINSQVKDHEMAIALFEDARDNADDEDVKDYATRYLPHLEDHLADAQAIKARIDVIMNPD</sequence>
<evidence type="ECO:0000313" key="2">
    <source>
        <dbReference type="EMBL" id="MBT1707871.1"/>
    </source>
</evidence>
<name>A0AAP2DV94_9BACT</name>
<reference evidence="2 3" key="1">
    <citation type="submission" date="2021-05" db="EMBL/GenBank/DDBJ databases">
        <title>A Polyphasic approach of four new species of the genus Ohtaekwangia: Ohtaekwangia histidinii sp. nov., Ohtaekwangia cretensis sp. nov., Ohtaekwangia indiensis sp. nov., Ohtaekwangia reichenbachii sp. nov. from diverse environment.</title>
        <authorList>
            <person name="Octaviana S."/>
        </authorList>
    </citation>
    <scope>NUCLEOTIDE SEQUENCE [LARGE SCALE GENOMIC DNA]</scope>
    <source>
        <strain evidence="2 3">PWU5</strain>
    </source>
</reference>
<dbReference type="AlphaFoldDB" id="A0AAP2DV94"/>
<dbReference type="EMBL" id="JAHESE010000004">
    <property type="protein sequence ID" value="MBT1707871.1"/>
    <property type="molecule type" value="Genomic_DNA"/>
</dbReference>
<dbReference type="InterPro" id="IPR025419">
    <property type="entry name" value="DUF4142"/>
</dbReference>
<evidence type="ECO:0000259" key="1">
    <source>
        <dbReference type="Pfam" id="PF13628"/>
    </source>
</evidence>
<keyword evidence="3" id="KW-1185">Reference proteome</keyword>
<dbReference type="PANTHER" id="PTHR38593">
    <property type="entry name" value="BLR2558 PROTEIN"/>
    <property type="match status" value="1"/>
</dbReference>
<comment type="caution">
    <text evidence="2">The sequence shown here is derived from an EMBL/GenBank/DDBJ whole genome shotgun (WGS) entry which is preliminary data.</text>
</comment>
<organism evidence="2 3">
    <name type="scientific">Dawidia cretensis</name>
    <dbReference type="NCBI Taxonomy" id="2782350"/>
    <lineage>
        <taxon>Bacteria</taxon>
        <taxon>Pseudomonadati</taxon>
        <taxon>Bacteroidota</taxon>
        <taxon>Cytophagia</taxon>
        <taxon>Cytophagales</taxon>
        <taxon>Chryseotaleaceae</taxon>
        <taxon>Dawidia</taxon>
    </lineage>
</organism>
<accession>A0AAP2DV94</accession>
<feature type="domain" description="DUF4142" evidence="1">
    <location>
        <begin position="68"/>
        <end position="202"/>
    </location>
</feature>
<dbReference type="InterPro" id="IPR012347">
    <property type="entry name" value="Ferritin-like"/>
</dbReference>
<dbReference type="Gene3D" id="1.20.1260.10">
    <property type="match status" value="1"/>
</dbReference>
<proteinExistence type="predicted"/>
<dbReference type="Pfam" id="PF13628">
    <property type="entry name" value="DUF4142"/>
    <property type="match status" value="1"/>
</dbReference>